<evidence type="ECO:0000313" key="5">
    <source>
        <dbReference type="Proteomes" id="UP000660070"/>
    </source>
</evidence>
<dbReference type="Pfam" id="PF14257">
    <property type="entry name" value="DUF4349"/>
    <property type="match status" value="1"/>
</dbReference>
<protein>
    <submittedName>
        <fullName evidence="4">DUF4349 domain-containing protein</fullName>
    </submittedName>
</protein>
<dbReference type="RefSeq" id="WP_196080109.1">
    <property type="nucleotide sequence ID" value="NZ_JADPVI010000002.1"/>
</dbReference>
<keyword evidence="5" id="KW-1185">Reference proteome</keyword>
<feature type="coiled-coil region" evidence="1">
    <location>
        <begin position="66"/>
        <end position="93"/>
    </location>
</feature>
<keyword evidence="2" id="KW-0472">Membrane</keyword>
<keyword evidence="2" id="KW-0812">Transmembrane</keyword>
<dbReference type="EMBL" id="JADPVI010000002">
    <property type="protein sequence ID" value="MBF8457628.1"/>
    <property type="molecule type" value="Genomic_DNA"/>
</dbReference>
<feature type="domain" description="DUF4349" evidence="3">
    <location>
        <begin position="152"/>
        <end position="229"/>
    </location>
</feature>
<name>A0ABS0FD91_9FLAO</name>
<evidence type="ECO:0000259" key="3">
    <source>
        <dbReference type="Pfam" id="PF14257"/>
    </source>
</evidence>
<proteinExistence type="predicted"/>
<keyword evidence="2" id="KW-1133">Transmembrane helix</keyword>
<gene>
    <name evidence="4" type="ORF">IV494_10600</name>
</gene>
<reference evidence="4 5" key="1">
    <citation type="submission" date="2020-11" db="EMBL/GenBank/DDBJ databases">
        <title>Kaistella gelatinilytica sp. nov., a flavobacterium isolated from Antarctic Soil.</title>
        <authorList>
            <person name="Li J."/>
        </authorList>
    </citation>
    <scope>NUCLEOTIDE SEQUENCE [LARGE SCALE GENOMIC DNA]</scope>
    <source>
        <strain evidence="4 5">G5-32</strain>
    </source>
</reference>
<dbReference type="InterPro" id="IPR025645">
    <property type="entry name" value="DUF4349"/>
</dbReference>
<feature type="transmembrane region" description="Helical" evidence="2">
    <location>
        <begin position="281"/>
        <end position="302"/>
    </location>
</feature>
<keyword evidence="1" id="KW-0175">Coiled coil</keyword>
<dbReference type="PROSITE" id="PS51257">
    <property type="entry name" value="PROKAR_LIPOPROTEIN"/>
    <property type="match status" value="1"/>
</dbReference>
<dbReference type="Proteomes" id="UP000660070">
    <property type="component" value="Unassembled WGS sequence"/>
</dbReference>
<evidence type="ECO:0000256" key="1">
    <source>
        <dbReference type="SAM" id="Coils"/>
    </source>
</evidence>
<sequence>MKNLILSIVTVLSFIACKKQEGVSTSAESSSSITNGDSLSMNNSAVFDSTQNSMRKNSDSLTSSVKDTAVAKIQKLNNEKKLLTEKVAKEMDSSTRSAIISEIKITQKKIDSVRNNVALNRKKQINAPKIVRETKIIYREKPSRKEVVVTPKITKKGTLEIEVEDMETAQYATKEQVSKYNGTVKSEQISSDKNQQFDFLTINVPLDKSEYLIKDLESNVGKISARNIQITGEEYVKNSVCHLEVTLIKNSKDALVAGAPKTFGGRTLGAVGSGWNVIQEIFLFMLPFWPLFLIGGGVYYYFKKKKTAEANQ</sequence>
<evidence type="ECO:0000313" key="4">
    <source>
        <dbReference type="EMBL" id="MBF8457628.1"/>
    </source>
</evidence>
<organism evidence="4 5">
    <name type="scientific">Kaistella gelatinilytica</name>
    <dbReference type="NCBI Taxonomy" id="2787636"/>
    <lineage>
        <taxon>Bacteria</taxon>
        <taxon>Pseudomonadati</taxon>
        <taxon>Bacteroidota</taxon>
        <taxon>Flavobacteriia</taxon>
        <taxon>Flavobacteriales</taxon>
        <taxon>Weeksellaceae</taxon>
        <taxon>Chryseobacterium group</taxon>
        <taxon>Kaistella</taxon>
    </lineage>
</organism>
<evidence type="ECO:0000256" key="2">
    <source>
        <dbReference type="SAM" id="Phobius"/>
    </source>
</evidence>
<accession>A0ABS0FD91</accession>
<comment type="caution">
    <text evidence="4">The sequence shown here is derived from an EMBL/GenBank/DDBJ whole genome shotgun (WGS) entry which is preliminary data.</text>
</comment>